<dbReference type="EMBL" id="OU015566">
    <property type="protein sequence ID" value="CAG5103066.1"/>
    <property type="molecule type" value="Genomic_DNA"/>
</dbReference>
<proteinExistence type="predicted"/>
<keyword evidence="2" id="KW-1133">Transmembrane helix</keyword>
<dbReference type="Proteomes" id="UP001158576">
    <property type="component" value="Chromosome 1"/>
</dbReference>
<gene>
    <name evidence="3" type="ORF">OKIOD_LOCUS9363</name>
</gene>
<reference evidence="3 4" key="1">
    <citation type="submission" date="2021-04" db="EMBL/GenBank/DDBJ databases">
        <authorList>
            <person name="Bliznina A."/>
        </authorList>
    </citation>
    <scope>NUCLEOTIDE SEQUENCE [LARGE SCALE GENOMIC DNA]</scope>
</reference>
<accession>A0ABN7SUK5</accession>
<keyword evidence="4" id="KW-1185">Reference proteome</keyword>
<evidence type="ECO:0000256" key="1">
    <source>
        <dbReference type="SAM" id="MobiDB-lite"/>
    </source>
</evidence>
<evidence type="ECO:0000313" key="4">
    <source>
        <dbReference type="Proteomes" id="UP001158576"/>
    </source>
</evidence>
<evidence type="ECO:0000313" key="3">
    <source>
        <dbReference type="EMBL" id="CAG5103066.1"/>
    </source>
</evidence>
<feature type="region of interest" description="Disordered" evidence="1">
    <location>
        <begin position="62"/>
        <end position="89"/>
    </location>
</feature>
<keyword evidence="2" id="KW-0812">Transmembrane</keyword>
<feature type="transmembrane region" description="Helical" evidence="2">
    <location>
        <begin position="35"/>
        <end position="55"/>
    </location>
</feature>
<name>A0ABN7SUK5_OIKDI</name>
<evidence type="ECO:0000256" key="2">
    <source>
        <dbReference type="SAM" id="Phobius"/>
    </source>
</evidence>
<organism evidence="3 4">
    <name type="scientific">Oikopleura dioica</name>
    <name type="common">Tunicate</name>
    <dbReference type="NCBI Taxonomy" id="34765"/>
    <lineage>
        <taxon>Eukaryota</taxon>
        <taxon>Metazoa</taxon>
        <taxon>Chordata</taxon>
        <taxon>Tunicata</taxon>
        <taxon>Appendicularia</taxon>
        <taxon>Copelata</taxon>
        <taxon>Oikopleuridae</taxon>
        <taxon>Oikopleura</taxon>
    </lineage>
</organism>
<keyword evidence="2" id="KW-0472">Membrane</keyword>
<sequence>MKPHCRSLGKTSASKDCLTDMELFNLERAQQTAEMWEWIMIIGVFIGFLIVGIFCGHCMRGSQSPETTDQPTDSSQINRGSNLARNQVR</sequence>
<protein>
    <submittedName>
        <fullName evidence="3">Oidioi.mRNA.OKI2018_I69.chr1.g598.t1.cds</fullName>
    </submittedName>
</protein>